<keyword evidence="4" id="KW-0274">FAD</keyword>
<comment type="caution">
    <text evidence="8">The sequence shown here is derived from an EMBL/GenBank/DDBJ whole genome shotgun (WGS) entry which is preliminary data.</text>
</comment>
<evidence type="ECO:0000256" key="6">
    <source>
        <dbReference type="SAM" id="Phobius"/>
    </source>
</evidence>
<dbReference type="GO" id="GO:0019646">
    <property type="term" value="P:aerobic electron transport chain"/>
    <property type="evidence" value="ECO:0007669"/>
    <property type="project" value="TreeGrafter"/>
</dbReference>
<evidence type="ECO:0000256" key="3">
    <source>
        <dbReference type="ARBA" id="ARBA00022630"/>
    </source>
</evidence>
<protein>
    <submittedName>
        <fullName evidence="8">NADH dehydrogenase</fullName>
    </submittedName>
</protein>
<keyword evidence="6" id="KW-1133">Transmembrane helix</keyword>
<dbReference type="EMBL" id="MAGO01000002">
    <property type="protein sequence ID" value="OCC16022.1"/>
    <property type="molecule type" value="Genomic_DNA"/>
</dbReference>
<evidence type="ECO:0000313" key="9">
    <source>
        <dbReference type="Proteomes" id="UP000093080"/>
    </source>
</evidence>
<organism evidence="8 9">
    <name type="scientific">Dissulfuribacter thermophilus</name>
    <dbReference type="NCBI Taxonomy" id="1156395"/>
    <lineage>
        <taxon>Bacteria</taxon>
        <taxon>Pseudomonadati</taxon>
        <taxon>Thermodesulfobacteriota</taxon>
        <taxon>Dissulfuribacteria</taxon>
        <taxon>Dissulfuribacterales</taxon>
        <taxon>Dissulfuribacteraceae</taxon>
        <taxon>Dissulfuribacter</taxon>
    </lineage>
</organism>
<evidence type="ECO:0000256" key="4">
    <source>
        <dbReference type="ARBA" id="ARBA00022827"/>
    </source>
</evidence>
<evidence type="ECO:0000256" key="1">
    <source>
        <dbReference type="ARBA" id="ARBA00001974"/>
    </source>
</evidence>
<dbReference type="SUPFAM" id="SSF51905">
    <property type="entry name" value="FAD/NAD(P)-binding domain"/>
    <property type="match status" value="1"/>
</dbReference>
<feature type="domain" description="FAD/NAD(P)-binding" evidence="7">
    <location>
        <begin position="4"/>
        <end position="286"/>
    </location>
</feature>
<keyword evidence="6" id="KW-0812">Transmembrane</keyword>
<evidence type="ECO:0000256" key="5">
    <source>
        <dbReference type="ARBA" id="ARBA00023002"/>
    </source>
</evidence>
<dbReference type="STRING" id="1156395.DBT_0484"/>
<dbReference type="PRINTS" id="PR00368">
    <property type="entry name" value="FADPNR"/>
</dbReference>
<dbReference type="AlphaFoldDB" id="A0A1B9F7X3"/>
<dbReference type="Gene3D" id="3.50.50.100">
    <property type="match status" value="1"/>
</dbReference>
<comment type="cofactor">
    <cofactor evidence="1">
        <name>FAD</name>
        <dbReference type="ChEBI" id="CHEBI:57692"/>
    </cofactor>
</comment>
<dbReference type="Proteomes" id="UP000093080">
    <property type="component" value="Unassembled WGS sequence"/>
</dbReference>
<name>A0A1B9F7X3_9BACT</name>
<keyword evidence="5" id="KW-0560">Oxidoreductase</keyword>
<gene>
    <name evidence="8" type="ORF">DBT_0484</name>
</gene>
<dbReference type="GO" id="GO:0003955">
    <property type="term" value="F:NAD(P)H dehydrogenase (quinone) activity"/>
    <property type="evidence" value="ECO:0007669"/>
    <property type="project" value="TreeGrafter"/>
</dbReference>
<keyword evidence="9" id="KW-1185">Reference proteome</keyword>
<evidence type="ECO:0000313" key="8">
    <source>
        <dbReference type="EMBL" id="OCC16022.1"/>
    </source>
</evidence>
<dbReference type="InterPro" id="IPR023753">
    <property type="entry name" value="FAD/NAD-binding_dom"/>
</dbReference>
<dbReference type="Pfam" id="PF07992">
    <property type="entry name" value="Pyr_redox_2"/>
    <property type="match status" value="1"/>
</dbReference>
<dbReference type="PANTHER" id="PTHR42913">
    <property type="entry name" value="APOPTOSIS-INDUCING FACTOR 1"/>
    <property type="match status" value="1"/>
</dbReference>
<dbReference type="RefSeq" id="WP_067616033.1">
    <property type="nucleotide sequence ID" value="NZ_MAGO01000002.1"/>
</dbReference>
<dbReference type="PANTHER" id="PTHR42913:SF3">
    <property type="entry name" value="64 KDA MITOCHONDRIAL NADH DEHYDROGENASE (EUROFUNG)"/>
    <property type="match status" value="1"/>
</dbReference>
<keyword evidence="6" id="KW-0472">Membrane</keyword>
<evidence type="ECO:0000256" key="2">
    <source>
        <dbReference type="ARBA" id="ARBA00005272"/>
    </source>
</evidence>
<dbReference type="InterPro" id="IPR036188">
    <property type="entry name" value="FAD/NAD-bd_sf"/>
</dbReference>
<reference evidence="8 9" key="1">
    <citation type="submission" date="2016-06" db="EMBL/GenBank/DDBJ databases">
        <title>Respiratory ammonification of nitrate coupled to the oxidation of elemental sulfur in deep-sea autotrophic thermophilic bacteria.</title>
        <authorList>
            <person name="Slobodkina G.B."/>
            <person name="Mardanov A.V."/>
            <person name="Ravin N.V."/>
            <person name="Frolova A.A."/>
            <person name="Viryasiv M.B."/>
            <person name="Chernyh N.A."/>
            <person name="Bonch-Osmolovskaya E.A."/>
            <person name="Slobodkin A.I."/>
        </authorList>
    </citation>
    <scope>NUCLEOTIDE SEQUENCE [LARGE SCALE GENOMIC DNA]</scope>
    <source>
        <strain evidence="8 9">S69</strain>
    </source>
</reference>
<proteinExistence type="inferred from homology"/>
<sequence length="353" mass="38933">MKHKFVILGGGYAGVPIAYRLMRQGEDFIIVNNRPYQTLTALLPDLVTGNIRDEDGILWLSNMFNNFLPATVESISPKDSHVVLRSFEGEKIICEYDYAIICLGWEPNFFLPQKGAFVIRDLPSALEIRKRIFDDAKKIIICGGGFVGVETAGQIGRISKRLGLDITIIEASEEILPTLPVDARNEAREALEKLEVNVITGRPVKDVVDGTVTFQDGESISGDLVIWAMGVRASRLVRESGFSTDRFGRAIVDPYLRSEDFPNVFFAGDCAGTDQPMLGQIAVQQGKFLGSNLPRLVKGEKLKTPDFQYMGLTVKVGDKAAVAAIGETVAFSGLLAVWLKKLIGKKYFLDIRI</sequence>
<comment type="similarity">
    <text evidence="2">Belongs to the NADH dehydrogenase family.</text>
</comment>
<accession>A0A1B9F7X3</accession>
<keyword evidence="3" id="KW-0285">Flavoprotein</keyword>
<dbReference type="OrthoDB" id="9781621at2"/>
<dbReference type="InterPro" id="IPR051169">
    <property type="entry name" value="NADH-Q_oxidoreductase"/>
</dbReference>
<feature type="transmembrane region" description="Helical" evidence="6">
    <location>
        <begin position="320"/>
        <end position="339"/>
    </location>
</feature>
<evidence type="ECO:0000259" key="7">
    <source>
        <dbReference type="Pfam" id="PF07992"/>
    </source>
</evidence>